<reference evidence="1 2" key="1">
    <citation type="journal article" date="2019" name="Nat. Microbiol.">
        <title>Mediterranean grassland soil C-N compound turnover is dependent on rainfall and depth, and is mediated by genomically divergent microorganisms.</title>
        <authorList>
            <person name="Diamond S."/>
            <person name="Andeer P.F."/>
            <person name="Li Z."/>
            <person name="Crits-Christoph A."/>
            <person name="Burstein D."/>
            <person name="Anantharaman K."/>
            <person name="Lane K.R."/>
            <person name="Thomas B.C."/>
            <person name="Pan C."/>
            <person name="Northen T.R."/>
            <person name="Banfield J.F."/>
        </authorList>
    </citation>
    <scope>NUCLEOTIDE SEQUENCE [LARGE SCALE GENOMIC DNA]</scope>
    <source>
        <strain evidence="1">NP_3</strain>
    </source>
</reference>
<dbReference type="CDD" id="cd02947">
    <property type="entry name" value="TRX_family"/>
    <property type="match status" value="1"/>
</dbReference>
<dbReference type="Pfam" id="PF14595">
    <property type="entry name" value="Thioredoxin_9"/>
    <property type="match status" value="1"/>
</dbReference>
<proteinExistence type="predicted"/>
<dbReference type="EMBL" id="VBAK01000025">
    <property type="protein sequence ID" value="TMI93453.1"/>
    <property type="molecule type" value="Genomic_DNA"/>
</dbReference>
<dbReference type="AlphaFoldDB" id="A0A537KCE5"/>
<accession>A0A537KCE5</accession>
<dbReference type="Gene3D" id="3.40.30.10">
    <property type="entry name" value="Glutaredoxin"/>
    <property type="match status" value="1"/>
</dbReference>
<sequence length="186" mass="20771">MEWGPVFAQGLSYRDFLAKHATPDQQKRWQAVYDSVTLTGDQRELLGGFVREMRVLCIAGAWCGDCVNQCPILARIAEQNPRIVVRFVDRDVQAAAQEAAMMNGGRRVPAVIFLSEDDYECGRYGDRTLATYRQMAADRLGPACPTGIVPPGPALLSAATAEWLGQFERNQLMLRLSKRLREKHGD</sequence>
<dbReference type="Proteomes" id="UP000318509">
    <property type="component" value="Unassembled WGS sequence"/>
</dbReference>
<protein>
    <submittedName>
        <fullName evidence="1">Thiol reductase thioredoxin</fullName>
    </submittedName>
</protein>
<evidence type="ECO:0000313" key="1">
    <source>
        <dbReference type="EMBL" id="TMI93453.1"/>
    </source>
</evidence>
<comment type="caution">
    <text evidence="1">The sequence shown here is derived from an EMBL/GenBank/DDBJ whole genome shotgun (WGS) entry which is preliminary data.</text>
</comment>
<dbReference type="InterPro" id="IPR036249">
    <property type="entry name" value="Thioredoxin-like_sf"/>
</dbReference>
<evidence type="ECO:0000313" key="2">
    <source>
        <dbReference type="Proteomes" id="UP000318509"/>
    </source>
</evidence>
<name>A0A537KCE5_9BACT</name>
<organism evidence="1 2">
    <name type="scientific">Candidatus Segetimicrobium genomatis</name>
    <dbReference type="NCBI Taxonomy" id="2569760"/>
    <lineage>
        <taxon>Bacteria</taxon>
        <taxon>Bacillati</taxon>
        <taxon>Candidatus Sysuimicrobiota</taxon>
        <taxon>Candidatus Sysuimicrobiia</taxon>
        <taxon>Candidatus Sysuimicrobiales</taxon>
        <taxon>Candidatus Segetimicrobiaceae</taxon>
        <taxon>Candidatus Segetimicrobium</taxon>
    </lineage>
</organism>
<gene>
    <name evidence="1" type="ORF">E6H00_01215</name>
</gene>
<dbReference type="SUPFAM" id="SSF52833">
    <property type="entry name" value="Thioredoxin-like"/>
    <property type="match status" value="1"/>
</dbReference>